<reference evidence="1 2" key="1">
    <citation type="submission" date="2014-11" db="EMBL/GenBank/DDBJ databases">
        <title>Genome sequencing of Pantoea rodasii ND03.</title>
        <authorList>
            <person name="Muhamad Yunos N.Y."/>
            <person name="Chan K.-G."/>
        </authorList>
    </citation>
    <scope>NUCLEOTIDE SEQUENCE [LARGE SCALE GENOMIC DNA]</scope>
    <source>
        <strain evidence="1 2">ND03</strain>
    </source>
</reference>
<protein>
    <submittedName>
        <fullName evidence="1">Phage tail protein</fullName>
    </submittedName>
</protein>
<organism evidence="1 2">
    <name type="scientific">Pantoea rodasii</name>
    <dbReference type="NCBI Taxonomy" id="1076549"/>
    <lineage>
        <taxon>Bacteria</taxon>
        <taxon>Pseudomonadati</taxon>
        <taxon>Pseudomonadota</taxon>
        <taxon>Gammaproteobacteria</taxon>
        <taxon>Enterobacterales</taxon>
        <taxon>Erwiniaceae</taxon>
        <taxon>Pantoea</taxon>
    </lineage>
</organism>
<comment type="caution">
    <text evidence="1">The sequence shown here is derived from an EMBL/GenBank/DDBJ whole genome shotgun (WGS) entry which is preliminary data.</text>
</comment>
<dbReference type="AlphaFoldDB" id="A0A0B1R7T8"/>
<dbReference type="EMBL" id="JTJJ01000056">
    <property type="protein sequence ID" value="KHJ67130.1"/>
    <property type="molecule type" value="Genomic_DNA"/>
</dbReference>
<evidence type="ECO:0000313" key="1">
    <source>
        <dbReference type="EMBL" id="KHJ67130.1"/>
    </source>
</evidence>
<gene>
    <name evidence="1" type="ORF">QU24_15570</name>
</gene>
<name>A0A0B1R7T8_9GAMM</name>
<proteinExistence type="predicted"/>
<evidence type="ECO:0000313" key="2">
    <source>
        <dbReference type="Proteomes" id="UP000030853"/>
    </source>
</evidence>
<sequence>MYDLYHMMGGDFDVSPAGDLRPVNDRERGRQRILRRLLTNPGDYLFHPDYGAGLGKKVGENIHPGEWRALIVGQMLLEEAVSSSPPPQVRLSLIEGGVSVSVSYTDALTDTPETLRFDVTR</sequence>
<dbReference type="Proteomes" id="UP000030853">
    <property type="component" value="Unassembled WGS sequence"/>
</dbReference>
<dbReference type="RefSeq" id="WP_039332779.1">
    <property type="nucleotide sequence ID" value="NZ_JTJJ01000056.1"/>
</dbReference>
<dbReference type="Gene3D" id="3.10.450.40">
    <property type="match status" value="1"/>
</dbReference>
<accession>A0A0B1R7T8</accession>
<dbReference type="SUPFAM" id="SSF160719">
    <property type="entry name" value="gpW/gp25-like"/>
    <property type="match status" value="1"/>
</dbReference>